<dbReference type="KEGG" id="nak:EH165_11795"/>
<feature type="transmembrane region" description="Helical" evidence="7">
    <location>
        <begin position="77"/>
        <end position="104"/>
    </location>
</feature>
<evidence type="ECO:0000256" key="4">
    <source>
        <dbReference type="ARBA" id="ARBA00022692"/>
    </source>
</evidence>
<dbReference type="PROSITE" id="PS50928">
    <property type="entry name" value="ABC_TM1"/>
    <property type="match status" value="1"/>
</dbReference>
<feature type="transmembrane region" description="Helical" evidence="7">
    <location>
        <begin position="144"/>
        <end position="165"/>
    </location>
</feature>
<dbReference type="NCBIfam" id="TIGR01097">
    <property type="entry name" value="PhnE"/>
    <property type="match status" value="1"/>
</dbReference>
<keyword evidence="10" id="KW-1185">Reference proteome</keyword>
<dbReference type="OrthoDB" id="9808005at2"/>
<evidence type="ECO:0000259" key="8">
    <source>
        <dbReference type="PROSITE" id="PS50928"/>
    </source>
</evidence>
<dbReference type="GO" id="GO:0005886">
    <property type="term" value="C:plasma membrane"/>
    <property type="evidence" value="ECO:0007669"/>
    <property type="project" value="UniProtKB-SubCell"/>
</dbReference>
<evidence type="ECO:0000256" key="7">
    <source>
        <dbReference type="RuleBase" id="RU363032"/>
    </source>
</evidence>
<dbReference type="Gene3D" id="1.10.3720.10">
    <property type="entry name" value="MetI-like"/>
    <property type="match status" value="1"/>
</dbReference>
<evidence type="ECO:0000256" key="2">
    <source>
        <dbReference type="ARBA" id="ARBA00004196"/>
    </source>
</evidence>
<reference evidence="9 10" key="2">
    <citation type="submission" date="2018-12" db="EMBL/GenBank/DDBJ databases">
        <title>Nakamurella antarcticus sp. nov., isolated from Antarctica South Shetland Islands soil.</title>
        <authorList>
            <person name="Peng F."/>
        </authorList>
    </citation>
    <scope>NUCLEOTIDE SEQUENCE [LARGE SCALE GENOMIC DNA]</scope>
    <source>
        <strain evidence="9 10">S14-144</strain>
    </source>
</reference>
<evidence type="ECO:0000256" key="5">
    <source>
        <dbReference type="ARBA" id="ARBA00022989"/>
    </source>
</evidence>
<organism evidence="9 10">
    <name type="scientific">Nakamurella antarctica</name>
    <dbReference type="NCBI Taxonomy" id="1902245"/>
    <lineage>
        <taxon>Bacteria</taxon>
        <taxon>Bacillati</taxon>
        <taxon>Actinomycetota</taxon>
        <taxon>Actinomycetes</taxon>
        <taxon>Nakamurellales</taxon>
        <taxon>Nakamurellaceae</taxon>
        <taxon>Nakamurella</taxon>
    </lineage>
</organism>
<comment type="subcellular location">
    <subcellularLocation>
        <location evidence="2">Cell envelope</location>
    </subcellularLocation>
    <subcellularLocation>
        <location evidence="7">Cell membrane</location>
        <topology evidence="7">Multi-pass membrane protein</topology>
    </subcellularLocation>
    <subcellularLocation>
        <location evidence="1">Membrane</location>
        <topology evidence="1">Multi-pass membrane protein</topology>
    </subcellularLocation>
</comment>
<keyword evidence="5 7" id="KW-1133">Transmembrane helix</keyword>
<comment type="similarity">
    <text evidence="7">Belongs to the binding-protein-dependent transport system permease family.</text>
</comment>
<proteinExistence type="inferred from homology"/>
<evidence type="ECO:0000256" key="6">
    <source>
        <dbReference type="ARBA" id="ARBA00023136"/>
    </source>
</evidence>
<feature type="transmembrane region" description="Helical" evidence="7">
    <location>
        <begin position="116"/>
        <end position="138"/>
    </location>
</feature>
<protein>
    <submittedName>
        <fullName evidence="9">Phosphonate ABC transporter, permease protein PhnE</fullName>
    </submittedName>
</protein>
<accession>A0A3G8ZXG8</accession>
<dbReference type="Proteomes" id="UP000268084">
    <property type="component" value="Chromosome"/>
</dbReference>
<sequence>MAVKELRPPLAGKPRLSLGRILTIIAVVSVVVWAFAGIGWVRIGSSWSLVLGAIVRGFLHPDWGYVEDGTSEDLLSLLLLTLAIAFCGTVIAVLGAAPLAFLAATRPGRRRAPVPVATGIFFTIVRTFPEIVLAVIFVKMVGPGPFAGALAIGVHTIGMLGRLYAEEIEKLDVGPDQSMVAVGATRAQILIYSQLPRLIPQFLSLALNRFEIAVRSAAILGIVGAGGIGTPIIFAVASRSWDRVGIILIGVVIMVSLIDWISGMLRRRLR</sequence>
<feature type="transmembrane region" description="Helical" evidence="7">
    <location>
        <begin position="217"/>
        <end position="238"/>
    </location>
</feature>
<dbReference type="SUPFAM" id="SSF161098">
    <property type="entry name" value="MetI-like"/>
    <property type="match status" value="1"/>
</dbReference>
<dbReference type="RefSeq" id="WP_124799621.1">
    <property type="nucleotide sequence ID" value="NZ_CP034170.1"/>
</dbReference>
<name>A0A3G8ZXG8_9ACTN</name>
<feature type="transmembrane region" description="Helical" evidence="7">
    <location>
        <begin position="21"/>
        <end position="41"/>
    </location>
</feature>
<evidence type="ECO:0000256" key="3">
    <source>
        <dbReference type="ARBA" id="ARBA00022448"/>
    </source>
</evidence>
<dbReference type="AlphaFoldDB" id="A0A3G8ZXG8"/>
<dbReference type="GO" id="GO:0030313">
    <property type="term" value="C:cell envelope"/>
    <property type="evidence" value="ECO:0007669"/>
    <property type="project" value="UniProtKB-SubCell"/>
</dbReference>
<keyword evidence="6 7" id="KW-0472">Membrane</keyword>
<evidence type="ECO:0000313" key="10">
    <source>
        <dbReference type="Proteomes" id="UP000268084"/>
    </source>
</evidence>
<feature type="transmembrane region" description="Helical" evidence="7">
    <location>
        <begin position="244"/>
        <end position="265"/>
    </location>
</feature>
<dbReference type="PANTHER" id="PTHR30043">
    <property type="entry name" value="PHOSPHONATES TRANSPORT SYSTEM PERMEASE PROTEIN"/>
    <property type="match status" value="1"/>
</dbReference>
<dbReference type="EMBL" id="CP034170">
    <property type="protein sequence ID" value="AZI58716.1"/>
    <property type="molecule type" value="Genomic_DNA"/>
</dbReference>
<dbReference type="GO" id="GO:0015416">
    <property type="term" value="F:ABC-type phosphonate transporter activity"/>
    <property type="evidence" value="ECO:0007669"/>
    <property type="project" value="InterPro"/>
</dbReference>
<dbReference type="PANTHER" id="PTHR30043:SF8">
    <property type="entry name" value="ABC TRANSPORTER, PERMEASE PROTEIN CC0363, PUTATIVE-RELATED"/>
    <property type="match status" value="1"/>
</dbReference>
<dbReference type="Pfam" id="PF00528">
    <property type="entry name" value="BPD_transp_1"/>
    <property type="match status" value="1"/>
</dbReference>
<evidence type="ECO:0000313" key="9">
    <source>
        <dbReference type="EMBL" id="AZI58716.1"/>
    </source>
</evidence>
<reference evidence="9 10" key="1">
    <citation type="submission" date="2018-11" db="EMBL/GenBank/DDBJ databases">
        <authorList>
            <person name="Da X."/>
        </authorList>
    </citation>
    <scope>NUCLEOTIDE SEQUENCE [LARGE SCALE GENOMIC DNA]</scope>
    <source>
        <strain evidence="9 10">S14-144</strain>
    </source>
</reference>
<dbReference type="InterPro" id="IPR000515">
    <property type="entry name" value="MetI-like"/>
</dbReference>
<keyword evidence="3 7" id="KW-0813">Transport</keyword>
<dbReference type="InterPro" id="IPR005769">
    <property type="entry name" value="PhnE/PtxC"/>
</dbReference>
<dbReference type="InterPro" id="IPR035906">
    <property type="entry name" value="MetI-like_sf"/>
</dbReference>
<keyword evidence="4 7" id="KW-0812">Transmembrane</keyword>
<evidence type="ECO:0000256" key="1">
    <source>
        <dbReference type="ARBA" id="ARBA00004141"/>
    </source>
</evidence>
<feature type="domain" description="ABC transmembrane type-1" evidence="8">
    <location>
        <begin position="78"/>
        <end position="259"/>
    </location>
</feature>
<gene>
    <name evidence="9" type="primary">phnE</name>
    <name evidence="9" type="ORF">EH165_11795</name>
</gene>